<keyword evidence="1" id="KW-1133">Transmembrane helix</keyword>
<dbReference type="OrthoDB" id="10325096at2759"/>
<dbReference type="AlphaFoldDB" id="A0A8J9VZT8"/>
<organism evidence="2 3">
    <name type="scientific">Branchiostoma lanceolatum</name>
    <name type="common">Common lancelet</name>
    <name type="synonym">Amphioxus lanceolatum</name>
    <dbReference type="NCBI Taxonomy" id="7740"/>
    <lineage>
        <taxon>Eukaryota</taxon>
        <taxon>Metazoa</taxon>
        <taxon>Chordata</taxon>
        <taxon>Cephalochordata</taxon>
        <taxon>Leptocardii</taxon>
        <taxon>Amphioxiformes</taxon>
        <taxon>Branchiostomatidae</taxon>
        <taxon>Branchiostoma</taxon>
    </lineage>
</organism>
<sequence length="341" mass="37245">MLLFNPFKCDKNLTWFICNLSRLDHIAFRKTLECASPPDLSETFLATMRKDVCLNSGAGSQQETESATWEEMSTTTADMVVPGLRVFNKHLYQDTVTRVNDIQTRYTDSTTYNTPDEYYSETPYANNTTAPEKTTEIIEDIILLAGNPTINLNDDNVHLLRIFTAVILPFLGVVVSAVVISLCCHCTGHACNNDVPNGRQAPPETVGDHTIEPYAVGYSQNDSVELQASTGSLPPETHAATVADQASKDNIIQPYAVTFTDVSVIYNQDLEASNGNLPPEIPATTVADQAPKANIIQPYAVTFADVSVIYNQDLVPDIEPSAEEYEEIPGIELQSGAGACD</sequence>
<protein>
    <submittedName>
        <fullName evidence="2">Hypp5930 protein</fullName>
    </submittedName>
</protein>
<keyword evidence="1" id="KW-0812">Transmembrane</keyword>
<accession>A0A8J9VZT8</accession>
<dbReference type="EMBL" id="OV696696">
    <property type="protein sequence ID" value="CAH1240075.1"/>
    <property type="molecule type" value="Genomic_DNA"/>
</dbReference>
<gene>
    <name evidence="2" type="primary">Hypp5930</name>
    <name evidence="2" type="ORF">BLAG_LOCUS4163</name>
</gene>
<evidence type="ECO:0000313" key="2">
    <source>
        <dbReference type="EMBL" id="CAH1240075.1"/>
    </source>
</evidence>
<dbReference type="Proteomes" id="UP000838412">
    <property type="component" value="Chromosome 11"/>
</dbReference>
<keyword evidence="1" id="KW-0472">Membrane</keyword>
<keyword evidence="3" id="KW-1185">Reference proteome</keyword>
<proteinExistence type="predicted"/>
<name>A0A8J9VZT8_BRALA</name>
<evidence type="ECO:0000256" key="1">
    <source>
        <dbReference type="SAM" id="Phobius"/>
    </source>
</evidence>
<evidence type="ECO:0000313" key="3">
    <source>
        <dbReference type="Proteomes" id="UP000838412"/>
    </source>
</evidence>
<feature type="transmembrane region" description="Helical" evidence="1">
    <location>
        <begin position="159"/>
        <end position="182"/>
    </location>
</feature>
<reference evidence="2" key="1">
    <citation type="submission" date="2022-01" db="EMBL/GenBank/DDBJ databases">
        <authorList>
            <person name="Braso-Vives M."/>
        </authorList>
    </citation>
    <scope>NUCLEOTIDE SEQUENCE</scope>
</reference>